<evidence type="ECO:0000313" key="3">
    <source>
        <dbReference type="Proteomes" id="UP000541444"/>
    </source>
</evidence>
<dbReference type="AlphaFoldDB" id="A0A7J7P7L7"/>
<dbReference type="EMBL" id="JACGCM010000188">
    <property type="protein sequence ID" value="KAF6175441.1"/>
    <property type="molecule type" value="Genomic_DNA"/>
</dbReference>
<accession>A0A7J7P7L7</accession>
<sequence length="217" mass="25008">MDSFVASINVDFCPKASTSNENKKALENIHGYIADFFYKNSISFNCVRSDSYSKMMQAIIQYNDPSMEWWINFGSEVSALQIFAKRVLGLTSAASPCKRIWSTLDNIQNKKRNCLEHDRMRDIAYIKNNKRLKKRYEERISGKDIDPIVLKSLDECKRRHCCNVRDFRVIFIIINWFCPLDSFYAVSVVRWLFGGGGGVVALETPRWVGGDVCLMCL</sequence>
<dbReference type="InterPro" id="IPR012337">
    <property type="entry name" value="RNaseH-like_sf"/>
</dbReference>
<dbReference type="OrthoDB" id="2012664at2759"/>
<protein>
    <recommendedName>
        <fullName evidence="1">HAT C-terminal dimerisation domain-containing protein</fullName>
    </recommendedName>
</protein>
<organism evidence="2 3">
    <name type="scientific">Kingdonia uniflora</name>
    <dbReference type="NCBI Taxonomy" id="39325"/>
    <lineage>
        <taxon>Eukaryota</taxon>
        <taxon>Viridiplantae</taxon>
        <taxon>Streptophyta</taxon>
        <taxon>Embryophyta</taxon>
        <taxon>Tracheophyta</taxon>
        <taxon>Spermatophyta</taxon>
        <taxon>Magnoliopsida</taxon>
        <taxon>Ranunculales</taxon>
        <taxon>Circaeasteraceae</taxon>
        <taxon>Kingdonia</taxon>
    </lineage>
</organism>
<dbReference type="GO" id="GO:0046983">
    <property type="term" value="F:protein dimerization activity"/>
    <property type="evidence" value="ECO:0007669"/>
    <property type="project" value="InterPro"/>
</dbReference>
<comment type="caution">
    <text evidence="2">The sequence shown here is derived from an EMBL/GenBank/DDBJ whole genome shotgun (WGS) entry which is preliminary data.</text>
</comment>
<gene>
    <name evidence="2" type="ORF">GIB67_036532</name>
</gene>
<name>A0A7J7P7L7_9MAGN</name>
<evidence type="ECO:0000259" key="1">
    <source>
        <dbReference type="Pfam" id="PF05699"/>
    </source>
</evidence>
<reference evidence="2 3" key="1">
    <citation type="journal article" date="2020" name="IScience">
        <title>Genome Sequencing of the Endangered Kingdonia uniflora (Circaeasteraceae, Ranunculales) Reveals Potential Mechanisms of Evolutionary Specialization.</title>
        <authorList>
            <person name="Sun Y."/>
            <person name="Deng T."/>
            <person name="Zhang A."/>
            <person name="Moore M.J."/>
            <person name="Landis J.B."/>
            <person name="Lin N."/>
            <person name="Zhang H."/>
            <person name="Zhang X."/>
            <person name="Huang J."/>
            <person name="Zhang X."/>
            <person name="Sun H."/>
            <person name="Wang H."/>
        </authorList>
    </citation>
    <scope>NUCLEOTIDE SEQUENCE [LARGE SCALE GENOMIC DNA]</scope>
    <source>
        <strain evidence="2">TB1705</strain>
        <tissue evidence="2">Leaf</tissue>
    </source>
</reference>
<evidence type="ECO:0000313" key="2">
    <source>
        <dbReference type="EMBL" id="KAF6175441.1"/>
    </source>
</evidence>
<dbReference type="InterPro" id="IPR008906">
    <property type="entry name" value="HATC_C_dom"/>
</dbReference>
<proteinExistence type="predicted"/>
<keyword evidence="3" id="KW-1185">Reference proteome</keyword>
<dbReference type="Pfam" id="PF05699">
    <property type="entry name" value="Dimer_Tnp_hAT"/>
    <property type="match status" value="1"/>
</dbReference>
<dbReference type="SUPFAM" id="SSF53098">
    <property type="entry name" value="Ribonuclease H-like"/>
    <property type="match status" value="1"/>
</dbReference>
<feature type="domain" description="HAT C-terminal dimerisation" evidence="1">
    <location>
        <begin position="65"/>
        <end position="129"/>
    </location>
</feature>
<dbReference type="Proteomes" id="UP000541444">
    <property type="component" value="Unassembled WGS sequence"/>
</dbReference>